<organism evidence="2 3">
    <name type="scientific">Streptomyces triculaminicus</name>
    <dbReference type="NCBI Taxonomy" id="2816232"/>
    <lineage>
        <taxon>Bacteria</taxon>
        <taxon>Bacillati</taxon>
        <taxon>Actinomycetota</taxon>
        <taxon>Actinomycetes</taxon>
        <taxon>Kitasatosporales</taxon>
        <taxon>Streptomycetaceae</taxon>
        <taxon>Streptomyces</taxon>
    </lineage>
</organism>
<accession>A0A939JQW4</accession>
<comment type="caution">
    <text evidence="2">The sequence shown here is derived from an EMBL/GenBank/DDBJ whole genome shotgun (WGS) entry which is preliminary data.</text>
</comment>
<dbReference type="Proteomes" id="UP000664781">
    <property type="component" value="Unassembled WGS sequence"/>
</dbReference>
<protein>
    <submittedName>
        <fullName evidence="2">Uncharacterized protein</fullName>
    </submittedName>
</protein>
<evidence type="ECO:0000313" key="3">
    <source>
        <dbReference type="Proteomes" id="UP000664781"/>
    </source>
</evidence>
<evidence type="ECO:0000256" key="1">
    <source>
        <dbReference type="SAM" id="MobiDB-lite"/>
    </source>
</evidence>
<reference evidence="2" key="1">
    <citation type="submission" date="2021-03" db="EMBL/GenBank/DDBJ databases">
        <title>Streptomyces strains.</title>
        <authorList>
            <person name="Lund M.B."/>
            <person name="Toerring T."/>
        </authorList>
    </citation>
    <scope>NUCLEOTIDE SEQUENCE</scope>
    <source>
        <strain evidence="2">JCM 4242</strain>
    </source>
</reference>
<name>A0A939JQW4_9ACTN</name>
<feature type="compositionally biased region" description="Basic and acidic residues" evidence="1">
    <location>
        <begin position="1"/>
        <end position="22"/>
    </location>
</feature>
<dbReference type="EMBL" id="JAFMOF010000002">
    <property type="protein sequence ID" value="MBO0654147.1"/>
    <property type="molecule type" value="Genomic_DNA"/>
</dbReference>
<feature type="region of interest" description="Disordered" evidence="1">
    <location>
        <begin position="1"/>
        <end position="60"/>
    </location>
</feature>
<dbReference type="AlphaFoldDB" id="A0A939JQW4"/>
<proteinExistence type="predicted"/>
<keyword evidence="3" id="KW-1185">Reference proteome</keyword>
<evidence type="ECO:0000313" key="2">
    <source>
        <dbReference type="EMBL" id="MBO0654147.1"/>
    </source>
</evidence>
<gene>
    <name evidence="2" type="ORF">J1792_15610</name>
</gene>
<sequence length="60" mass="6791">MERANSKHGAKRDDELKREVAELMRSGRPTHTQEWQDAESPAADETPEGMTAPRQGSTRR</sequence>
<dbReference type="RefSeq" id="WP_086566758.1">
    <property type="nucleotide sequence ID" value="NZ_JAFMOF010000002.1"/>
</dbReference>